<dbReference type="InterPro" id="IPR008928">
    <property type="entry name" value="6-hairpin_glycosidase_sf"/>
</dbReference>
<proteinExistence type="inferred from homology"/>
<dbReference type="InterPro" id="IPR013783">
    <property type="entry name" value="Ig-like_fold"/>
</dbReference>
<feature type="signal peptide" evidence="4">
    <location>
        <begin position="1"/>
        <end position="19"/>
    </location>
</feature>
<sequence length="842" mass="94327">MKRTLIGIYLLASVFSLTAQEFKLNSSGYFNNGGVDVMSFNDFYPEGHQGGVSLIMHGNRIATNGDIRLEATPGQWQPVPKQLDRIVDNTSNTIITRLSYPDSSRHMTGFNPMIYPDLQFNYTVRVEGKGGNIVVTVDLDGPIPADFAGKVGFNLELFPGDLFGKPWIMDEQDGIFPQQPNGPTLNVRSNHQHTGDYCSFTKESGLLADRKQLAGDGSSYNPIVADDLIAEPYAVGHCFTVRPDDAYNKFTILSENTELKLYDGRMNHNNGWFVVRSEIPAGVTKGAVCWTITPNVVKDWLYTPVIQTSQVGYHPAQPKEAIIELDSRDSARPEAILYRLTAKGEEKIHAVAPQPWGNFLRYNYLKFDFTDVKEEGLYRIRYGNSVSSVFRIARNIYERGVWQPVLEYFLPVQMCHMRVNEKYRVWHDYCHLDDARMAPALNHIDGYTQNASTLTKYAPGDIVPGLNIGGWHDAGDFDLRVESQAGESYILALAYEAFREDYDVTSIDHHNRITEIHQPDGKPDLLQQVENGALTVVGGYRALGRLYRGIICTDLRQYVMLGDAGAMTDNVIGNADDRWVFTEDNPSRELSTAAALATVSRVLKGFNDTLSVQSLQAARELFDRTRVTDRSEINKLQAAVELYLATHEDGYKKYILGQQKLIVDNIARTGWFIGRADQAIKDKKFTENIRKALAAFRRELEEQKKETPYGVPYKPSIWGAGWDIQSFGYQQYFLVQAYPDLFGPELLYSALNFVLGCHPGSNTASFASGVGANSATVAYGLNRADWSYIPGGVISGTAMIRPDFPELLTFPFLWQQTEYVMGGGSSHYMFLVLAARQLLGNK</sequence>
<dbReference type="InterPro" id="IPR004197">
    <property type="entry name" value="Cellulase_Ig-like"/>
</dbReference>
<accession>A0ABR6KKY0</accession>
<dbReference type="Gene3D" id="2.60.40.10">
    <property type="entry name" value="Immunoglobulins"/>
    <property type="match status" value="1"/>
</dbReference>
<evidence type="ECO:0000256" key="2">
    <source>
        <dbReference type="ARBA" id="ARBA00023277"/>
    </source>
</evidence>
<evidence type="ECO:0000313" key="7">
    <source>
        <dbReference type="Proteomes" id="UP000533637"/>
    </source>
</evidence>
<evidence type="ECO:0000256" key="1">
    <source>
        <dbReference type="ARBA" id="ARBA00007072"/>
    </source>
</evidence>
<feature type="chain" id="PRO_5046578573" description="Glycoside hydrolase family 9 domain-containing protein" evidence="4">
    <location>
        <begin position="20"/>
        <end position="842"/>
    </location>
</feature>
<evidence type="ECO:0000256" key="3">
    <source>
        <dbReference type="ARBA" id="ARBA00023326"/>
    </source>
</evidence>
<keyword evidence="4" id="KW-0732">Signal</keyword>
<gene>
    <name evidence="6" type="ORF">GGQ57_002002</name>
</gene>
<comment type="similarity">
    <text evidence="1">Belongs to the glycosyl hydrolase 9 (cellulase E) family.</text>
</comment>
<keyword evidence="7" id="KW-1185">Reference proteome</keyword>
<feature type="domain" description="Glycoside hydrolase family 9" evidence="5">
    <location>
        <begin position="425"/>
        <end position="776"/>
    </location>
</feature>
<comment type="caution">
    <text evidence="6">The sequence shown here is derived from an EMBL/GenBank/DDBJ whole genome shotgun (WGS) entry which is preliminary data.</text>
</comment>
<dbReference type="Pfam" id="PF00759">
    <property type="entry name" value="Glyco_hydro_9"/>
    <property type="match status" value="1"/>
</dbReference>
<reference evidence="6 7" key="1">
    <citation type="submission" date="2020-08" db="EMBL/GenBank/DDBJ databases">
        <title>Genomic Encyclopedia of Type Strains, Phase IV (KMG-IV): sequencing the most valuable type-strain genomes for metagenomic binning, comparative biology and taxonomic classification.</title>
        <authorList>
            <person name="Goeker M."/>
        </authorList>
    </citation>
    <scope>NUCLEOTIDE SEQUENCE [LARGE SCALE GENOMIC DNA]</scope>
    <source>
        <strain evidence="6 7">DSM 102983</strain>
    </source>
</reference>
<keyword evidence="2" id="KW-0119">Carbohydrate metabolism</keyword>
<dbReference type="CDD" id="cd02850">
    <property type="entry name" value="E_set_Cellulase_N"/>
    <property type="match status" value="1"/>
</dbReference>
<dbReference type="Proteomes" id="UP000533637">
    <property type="component" value="Unassembled WGS sequence"/>
</dbReference>
<evidence type="ECO:0000259" key="5">
    <source>
        <dbReference type="Pfam" id="PF00759"/>
    </source>
</evidence>
<dbReference type="InterPro" id="IPR012341">
    <property type="entry name" value="6hp_glycosidase-like_sf"/>
</dbReference>
<dbReference type="InterPro" id="IPR001701">
    <property type="entry name" value="Glyco_hydro_9"/>
</dbReference>
<dbReference type="Gene3D" id="1.50.10.10">
    <property type="match status" value="1"/>
</dbReference>
<dbReference type="RefSeq" id="WP_183670441.1">
    <property type="nucleotide sequence ID" value="NZ_BMPB01000001.1"/>
</dbReference>
<keyword evidence="3" id="KW-0624">Polysaccharide degradation</keyword>
<dbReference type="InterPro" id="IPR014756">
    <property type="entry name" value="Ig_E-set"/>
</dbReference>
<dbReference type="EMBL" id="JACHOC010000003">
    <property type="protein sequence ID" value="MBB4622105.1"/>
    <property type="molecule type" value="Genomic_DNA"/>
</dbReference>
<protein>
    <recommendedName>
        <fullName evidence="5">Glycoside hydrolase family 9 domain-containing protein</fullName>
    </recommendedName>
</protein>
<organism evidence="6 7">
    <name type="scientific">Parabacteroides faecis</name>
    <dbReference type="NCBI Taxonomy" id="1217282"/>
    <lineage>
        <taxon>Bacteria</taxon>
        <taxon>Pseudomonadati</taxon>
        <taxon>Bacteroidota</taxon>
        <taxon>Bacteroidia</taxon>
        <taxon>Bacteroidales</taxon>
        <taxon>Tannerellaceae</taxon>
        <taxon>Parabacteroides</taxon>
    </lineage>
</organism>
<name>A0ABR6KKY0_9BACT</name>
<evidence type="ECO:0000313" key="6">
    <source>
        <dbReference type="EMBL" id="MBB4622105.1"/>
    </source>
</evidence>
<dbReference type="SUPFAM" id="SSF48208">
    <property type="entry name" value="Six-hairpin glycosidases"/>
    <property type="match status" value="1"/>
</dbReference>
<dbReference type="SUPFAM" id="SSF81296">
    <property type="entry name" value="E set domains"/>
    <property type="match status" value="1"/>
</dbReference>
<evidence type="ECO:0000256" key="4">
    <source>
        <dbReference type="SAM" id="SignalP"/>
    </source>
</evidence>